<dbReference type="InterPro" id="IPR001375">
    <property type="entry name" value="Peptidase_S9_cat"/>
</dbReference>
<dbReference type="Pfam" id="PF00326">
    <property type="entry name" value="Peptidase_S9"/>
    <property type="match status" value="1"/>
</dbReference>
<dbReference type="SUPFAM" id="SSF50993">
    <property type="entry name" value="Peptidase/esterase 'gauge' domain"/>
    <property type="match status" value="1"/>
</dbReference>
<gene>
    <name evidence="9" type="ORF">DES53_10693</name>
</gene>
<dbReference type="Pfam" id="PF02897">
    <property type="entry name" value="Peptidase_S9_N"/>
    <property type="match status" value="1"/>
</dbReference>
<dbReference type="EC" id="3.4.21.26" evidence="3"/>
<accession>A0A366HHZ5</accession>
<dbReference type="InterPro" id="IPR023302">
    <property type="entry name" value="Pept_S9A_N"/>
</dbReference>
<dbReference type="InterPro" id="IPR029058">
    <property type="entry name" value="AB_hydrolase_fold"/>
</dbReference>
<dbReference type="PROSITE" id="PS00708">
    <property type="entry name" value="PRO_ENDOPEP_SER"/>
    <property type="match status" value="1"/>
</dbReference>
<evidence type="ECO:0000256" key="5">
    <source>
        <dbReference type="ARBA" id="ARBA00022801"/>
    </source>
</evidence>
<evidence type="ECO:0000256" key="1">
    <source>
        <dbReference type="ARBA" id="ARBA00001070"/>
    </source>
</evidence>
<organism evidence="9 10">
    <name type="scientific">Roseimicrobium gellanilyticum</name>
    <dbReference type="NCBI Taxonomy" id="748857"/>
    <lineage>
        <taxon>Bacteria</taxon>
        <taxon>Pseudomonadati</taxon>
        <taxon>Verrucomicrobiota</taxon>
        <taxon>Verrucomicrobiia</taxon>
        <taxon>Verrucomicrobiales</taxon>
        <taxon>Verrucomicrobiaceae</taxon>
        <taxon>Roseimicrobium</taxon>
    </lineage>
</organism>
<dbReference type="SUPFAM" id="SSF53474">
    <property type="entry name" value="alpha/beta-Hydrolases"/>
    <property type="match status" value="1"/>
</dbReference>
<keyword evidence="10" id="KW-1185">Reference proteome</keyword>
<name>A0A366HHZ5_9BACT</name>
<dbReference type="EMBL" id="QNRR01000006">
    <property type="protein sequence ID" value="RBP42387.1"/>
    <property type="molecule type" value="Genomic_DNA"/>
</dbReference>
<dbReference type="PANTHER" id="PTHR42881">
    <property type="entry name" value="PROLYL ENDOPEPTIDASE"/>
    <property type="match status" value="1"/>
</dbReference>
<dbReference type="Proteomes" id="UP000253426">
    <property type="component" value="Unassembled WGS sequence"/>
</dbReference>
<evidence type="ECO:0000256" key="4">
    <source>
        <dbReference type="ARBA" id="ARBA00022670"/>
    </source>
</evidence>
<dbReference type="InterPro" id="IPR002470">
    <property type="entry name" value="Peptidase_S9A"/>
</dbReference>
<feature type="domain" description="Peptidase S9 prolyl oligopeptidase catalytic" evidence="7">
    <location>
        <begin position="518"/>
        <end position="732"/>
    </location>
</feature>
<keyword evidence="4" id="KW-0645">Protease</keyword>
<dbReference type="AlphaFoldDB" id="A0A366HHZ5"/>
<dbReference type="PANTHER" id="PTHR42881:SF2">
    <property type="entry name" value="PROLYL ENDOPEPTIDASE"/>
    <property type="match status" value="1"/>
</dbReference>
<evidence type="ECO:0000259" key="8">
    <source>
        <dbReference type="Pfam" id="PF02897"/>
    </source>
</evidence>
<reference evidence="9 10" key="1">
    <citation type="submission" date="2018-06" db="EMBL/GenBank/DDBJ databases">
        <title>Genomic Encyclopedia of Type Strains, Phase IV (KMG-IV): sequencing the most valuable type-strain genomes for metagenomic binning, comparative biology and taxonomic classification.</title>
        <authorList>
            <person name="Goeker M."/>
        </authorList>
    </citation>
    <scope>NUCLEOTIDE SEQUENCE [LARGE SCALE GENOMIC DNA]</scope>
    <source>
        <strain evidence="9 10">DSM 25532</strain>
    </source>
</reference>
<dbReference type="InterPro" id="IPR002471">
    <property type="entry name" value="Pept_S9_AS"/>
</dbReference>
<evidence type="ECO:0000313" key="10">
    <source>
        <dbReference type="Proteomes" id="UP000253426"/>
    </source>
</evidence>
<dbReference type="GO" id="GO:0005829">
    <property type="term" value="C:cytosol"/>
    <property type="evidence" value="ECO:0007669"/>
    <property type="project" value="TreeGrafter"/>
</dbReference>
<dbReference type="FunFam" id="3.40.50.1820:FF:000005">
    <property type="entry name" value="Prolyl endopeptidase"/>
    <property type="match status" value="1"/>
</dbReference>
<evidence type="ECO:0000256" key="3">
    <source>
        <dbReference type="ARBA" id="ARBA00011897"/>
    </source>
</evidence>
<proteinExistence type="inferred from homology"/>
<dbReference type="FunFam" id="2.130.10.120:FF:000001">
    <property type="entry name" value="Prolyl endopeptidase"/>
    <property type="match status" value="1"/>
</dbReference>
<comment type="similarity">
    <text evidence="2">Belongs to the peptidase S9A family.</text>
</comment>
<keyword evidence="5" id="KW-0378">Hydrolase</keyword>
<evidence type="ECO:0000256" key="6">
    <source>
        <dbReference type="ARBA" id="ARBA00022825"/>
    </source>
</evidence>
<dbReference type="GO" id="GO:0006508">
    <property type="term" value="P:proteolysis"/>
    <property type="evidence" value="ECO:0007669"/>
    <property type="project" value="UniProtKB-KW"/>
</dbReference>
<evidence type="ECO:0000256" key="2">
    <source>
        <dbReference type="ARBA" id="ARBA00005228"/>
    </source>
</evidence>
<dbReference type="InterPro" id="IPR051167">
    <property type="entry name" value="Prolyl_oligopep/macrocyclase"/>
</dbReference>
<protein>
    <recommendedName>
        <fullName evidence="3">prolyl oligopeptidase</fullName>
        <ecNumber evidence="3">3.4.21.26</ecNumber>
    </recommendedName>
</protein>
<keyword evidence="6" id="KW-0720">Serine protease</keyword>
<feature type="domain" description="Peptidase S9A N-terminal" evidence="8">
    <location>
        <begin position="56"/>
        <end position="460"/>
    </location>
</feature>
<dbReference type="Gene3D" id="3.40.50.1820">
    <property type="entry name" value="alpha/beta hydrolase"/>
    <property type="match status" value="1"/>
</dbReference>
<evidence type="ECO:0000259" key="7">
    <source>
        <dbReference type="Pfam" id="PF00326"/>
    </source>
</evidence>
<dbReference type="Gene3D" id="2.130.10.120">
    <property type="entry name" value="Prolyl oligopeptidase, N-terminal domain"/>
    <property type="match status" value="1"/>
</dbReference>
<comment type="catalytic activity">
    <reaction evidence="1">
        <text>Hydrolysis of Pro-|-Xaa &gt;&gt; Ala-|-Xaa in oligopeptides.</text>
        <dbReference type="EC" id="3.4.21.26"/>
    </reaction>
</comment>
<dbReference type="GO" id="GO:0004252">
    <property type="term" value="F:serine-type endopeptidase activity"/>
    <property type="evidence" value="ECO:0007669"/>
    <property type="project" value="UniProtKB-EC"/>
</dbReference>
<evidence type="ECO:0000313" key="9">
    <source>
        <dbReference type="EMBL" id="RBP42387.1"/>
    </source>
</evidence>
<sequence>MSCLLPLTIIFKKCRRRRTDNPVCSPLPSVPARLVRALVVFILMQSIAVAQSLTYPETKKQSVEDDYFGTKVQDPYRWLEDDNSAETKAWVEAQNKVTFGWLEQIPQREKIRNRIQELFNFERFGVPFKKGGQYFYTRNTGLQNQSVLYVTPSLDQEGRELLDPNKLSEDGTVSLTETSVSEDGKLMVVGTSSAGSDWQEFRIKDIATGKDLPEVLQWIKFSGASWKRDGSGFFYCRYPKPEGGAALTERNENQSVWFHVPGKKQDEDQLIYARTDKPGWSYSPYVTEDGRYLILSVNKDTSPKSQVFYKDLTQERSGFVELLKGFDAAYNFLENKGTVFYFHTDLDAPRYRVIAIDVTKPEKKQWREIIPQSEHKLEGVAMFGGQLIGEYLQDAKSAMRTFDLEGKLIREVALPGIGSIGGFSGENADSESFYAFSSFTAPTTIFRYDVPTGVSTIWRQPKLNYDGTQLEAKQVFYQSKDGTRVPMFIIHKKGLKLDGSNPCLLYGYGGFDISLTPGFSVSRAVWMEMGGVFAMANLRGGGEYGSEWHEAGIKLRKQNVFDDFIAAAEWLIKEGYTQPSKLAIQGGSNGGLLVGACMIQRPELFGAALPGVGVMDMLRFHKFTIGWAWKSDYGSSEKPDEFKALLKYSPLHNLKEGTRYPATLITTADHDDRVVPAHSFKFAARLQECQAKDGPPVMIRIETSAGHGGGTALSKVIEETADEWAFLVKVLGVERAR</sequence>
<comment type="caution">
    <text evidence="9">The sequence shown here is derived from an EMBL/GenBank/DDBJ whole genome shotgun (WGS) entry which is preliminary data.</text>
</comment>
<dbReference type="GO" id="GO:0070012">
    <property type="term" value="F:oligopeptidase activity"/>
    <property type="evidence" value="ECO:0007669"/>
    <property type="project" value="TreeGrafter"/>
</dbReference>
<dbReference type="PRINTS" id="PR00862">
    <property type="entry name" value="PROLIGOPTASE"/>
</dbReference>